<gene>
    <name evidence="5" type="ORF">OLEA9_A111002</name>
</gene>
<name>A0A8S0QS18_OLEEU</name>
<dbReference type="Gene3D" id="3.40.395.10">
    <property type="entry name" value="Adenoviral Proteinase, Chain A"/>
    <property type="match status" value="1"/>
</dbReference>
<dbReference type="Proteomes" id="UP000594638">
    <property type="component" value="Unassembled WGS sequence"/>
</dbReference>
<dbReference type="OrthoDB" id="1194492at2759"/>
<evidence type="ECO:0000313" key="5">
    <source>
        <dbReference type="EMBL" id="CAA2967760.1"/>
    </source>
</evidence>
<organism evidence="5 6">
    <name type="scientific">Olea europaea subsp. europaea</name>
    <dbReference type="NCBI Taxonomy" id="158383"/>
    <lineage>
        <taxon>Eukaryota</taxon>
        <taxon>Viridiplantae</taxon>
        <taxon>Streptophyta</taxon>
        <taxon>Embryophyta</taxon>
        <taxon>Tracheophyta</taxon>
        <taxon>Spermatophyta</taxon>
        <taxon>Magnoliopsida</taxon>
        <taxon>eudicotyledons</taxon>
        <taxon>Gunneridae</taxon>
        <taxon>Pentapetalae</taxon>
        <taxon>asterids</taxon>
        <taxon>lamiids</taxon>
        <taxon>Lamiales</taxon>
        <taxon>Oleaceae</taxon>
        <taxon>Oleeae</taxon>
        <taxon>Olea</taxon>
    </lineage>
</organism>
<dbReference type="GO" id="GO:0006508">
    <property type="term" value="P:proteolysis"/>
    <property type="evidence" value="ECO:0007669"/>
    <property type="project" value="UniProtKB-KW"/>
</dbReference>
<keyword evidence="3" id="KW-0378">Hydrolase</keyword>
<dbReference type="PROSITE" id="PS50600">
    <property type="entry name" value="ULP_PROTEASE"/>
    <property type="match status" value="1"/>
</dbReference>
<keyword evidence="6" id="KW-1185">Reference proteome</keyword>
<accession>A0A8S0QS18</accession>
<protein>
    <submittedName>
        <fullName evidence="5">Ulp1 protease family, C-terminal catalytic domain containing</fullName>
    </submittedName>
</protein>
<sequence>MDMCFYCIRQLASNDKNIKVIATTTDTLFQAKLKNMYHKFKQDLEVIVTDERLIDDITGARIPLTKPWAEVDLVFMPILPTNKAHWMFAVLDIKKQTLLLLNSVRKTYNGIKVLIGIDPFVKMISHLIDHIEIWRKDSDPSTDDSKELKVVLNSSIPQQNNGHNSGIYVIKYVEYMLHDDLGSMPVKFDTAGARLDLHHCYSSTVKSVQRERRCCQPVEIV</sequence>
<comment type="caution">
    <text evidence="5">The sequence shown here is derived from an EMBL/GenBank/DDBJ whole genome shotgun (WGS) entry which is preliminary data.</text>
</comment>
<evidence type="ECO:0000259" key="4">
    <source>
        <dbReference type="PROSITE" id="PS50600"/>
    </source>
</evidence>
<proteinExistence type="inferred from homology"/>
<dbReference type="GO" id="GO:0008234">
    <property type="term" value="F:cysteine-type peptidase activity"/>
    <property type="evidence" value="ECO:0007669"/>
    <property type="project" value="InterPro"/>
</dbReference>
<dbReference type="Pfam" id="PF02902">
    <property type="entry name" value="Peptidase_C48"/>
    <property type="match status" value="1"/>
</dbReference>
<dbReference type="SUPFAM" id="SSF54001">
    <property type="entry name" value="Cysteine proteinases"/>
    <property type="match status" value="1"/>
</dbReference>
<evidence type="ECO:0000256" key="1">
    <source>
        <dbReference type="ARBA" id="ARBA00005234"/>
    </source>
</evidence>
<dbReference type="Gramene" id="OE9A111002T1">
    <property type="protein sequence ID" value="OE9A111002C1"/>
    <property type="gene ID" value="OE9A111002"/>
</dbReference>
<evidence type="ECO:0000313" key="6">
    <source>
        <dbReference type="Proteomes" id="UP000594638"/>
    </source>
</evidence>
<keyword evidence="2 5" id="KW-0645">Protease</keyword>
<dbReference type="InterPro" id="IPR003653">
    <property type="entry name" value="Peptidase_C48_C"/>
</dbReference>
<dbReference type="AlphaFoldDB" id="A0A8S0QS18"/>
<reference evidence="5 6" key="1">
    <citation type="submission" date="2019-12" db="EMBL/GenBank/DDBJ databases">
        <authorList>
            <person name="Alioto T."/>
            <person name="Alioto T."/>
            <person name="Gomez Garrido J."/>
        </authorList>
    </citation>
    <scope>NUCLEOTIDE SEQUENCE [LARGE SCALE GENOMIC DNA]</scope>
</reference>
<dbReference type="InterPro" id="IPR038765">
    <property type="entry name" value="Papain-like_cys_pep_sf"/>
</dbReference>
<evidence type="ECO:0000256" key="3">
    <source>
        <dbReference type="ARBA" id="ARBA00022801"/>
    </source>
</evidence>
<dbReference type="EMBL" id="CACTIH010001890">
    <property type="protein sequence ID" value="CAA2967760.1"/>
    <property type="molecule type" value="Genomic_DNA"/>
</dbReference>
<evidence type="ECO:0000256" key="2">
    <source>
        <dbReference type="ARBA" id="ARBA00022670"/>
    </source>
</evidence>
<feature type="domain" description="Ubiquitin-like protease family profile" evidence="4">
    <location>
        <begin position="1"/>
        <end position="176"/>
    </location>
</feature>
<comment type="similarity">
    <text evidence="1">Belongs to the peptidase C48 family.</text>
</comment>